<dbReference type="AlphaFoldDB" id="A0A0G0X7L5"/>
<reference evidence="8 9" key="1">
    <citation type="journal article" date="2015" name="Nature">
        <title>rRNA introns, odd ribosomes, and small enigmatic genomes across a large radiation of phyla.</title>
        <authorList>
            <person name="Brown C.T."/>
            <person name="Hug L.A."/>
            <person name="Thomas B.C."/>
            <person name="Sharon I."/>
            <person name="Castelle C.J."/>
            <person name="Singh A."/>
            <person name="Wilkins M.J."/>
            <person name="Williams K.H."/>
            <person name="Banfield J.F."/>
        </authorList>
    </citation>
    <scope>NUCLEOTIDE SEQUENCE [LARGE SCALE GENOMIC DNA]</scope>
</reference>
<dbReference type="Pfam" id="PF00334">
    <property type="entry name" value="NDK"/>
    <property type="match status" value="2"/>
</dbReference>
<comment type="cofactor">
    <cofactor evidence="1">
        <name>Mg(2+)</name>
        <dbReference type="ChEBI" id="CHEBI:18420"/>
    </cofactor>
</comment>
<dbReference type="Gene3D" id="3.30.70.141">
    <property type="entry name" value="Nucleoside diphosphate kinase-like domain"/>
    <property type="match status" value="1"/>
</dbReference>
<dbReference type="PANTHER" id="PTHR11349">
    <property type="entry name" value="NUCLEOSIDE DIPHOSPHATE KINASE"/>
    <property type="match status" value="1"/>
</dbReference>
<dbReference type="PATRIC" id="fig|1618424.3.peg.157"/>
<comment type="caution">
    <text evidence="6">Lacks conserved residue(s) required for the propagation of feature annotation.</text>
</comment>
<keyword evidence="5 8" id="KW-0418">Kinase</keyword>
<evidence type="ECO:0000256" key="6">
    <source>
        <dbReference type="PROSITE-ProRule" id="PRU00706"/>
    </source>
</evidence>
<dbReference type="CDD" id="cd04413">
    <property type="entry name" value="NDPk_I"/>
    <property type="match status" value="1"/>
</dbReference>
<dbReference type="GO" id="GO:0004550">
    <property type="term" value="F:nucleoside diphosphate kinase activity"/>
    <property type="evidence" value="ECO:0007669"/>
    <property type="project" value="UniProtKB-EC"/>
</dbReference>
<evidence type="ECO:0000256" key="5">
    <source>
        <dbReference type="ARBA" id="ARBA00022777"/>
    </source>
</evidence>
<dbReference type="InterPro" id="IPR034907">
    <property type="entry name" value="NDK-like_dom"/>
</dbReference>
<feature type="domain" description="Nucleoside diphosphate kinase-like" evidence="7">
    <location>
        <begin position="7"/>
        <end position="183"/>
    </location>
</feature>
<dbReference type="InterPro" id="IPR036850">
    <property type="entry name" value="NDK-like_dom_sf"/>
</dbReference>
<name>A0A0G0X7L5_9BACT</name>
<dbReference type="EMBL" id="LCAB01000003">
    <property type="protein sequence ID" value="KKR83607.1"/>
    <property type="molecule type" value="Genomic_DNA"/>
</dbReference>
<dbReference type="SMART" id="SM00562">
    <property type="entry name" value="NDK"/>
    <property type="match status" value="1"/>
</dbReference>
<evidence type="ECO:0000256" key="3">
    <source>
        <dbReference type="ARBA" id="ARBA00012966"/>
    </source>
</evidence>
<proteinExistence type="inferred from homology"/>
<sequence length="183" mass="20115">MNTNPMIQKTLVLIKPDGMARGLAGEIISRFERVGLKIVKAKLVQADIELASKHYPTTPEWLDKVGNNTISDCQKYGLDVKKTMGTDIPAEIGKLVHKWNMEYILSAPVFALVFEGIHAVEVIRKLCGPTLPLLAAPGTIRGDFSSNSAISENIEHKPIRNLIHASGTVEEAEREIALWFGGE</sequence>
<organism evidence="8 9">
    <name type="scientific">Candidatus Daviesbacteria bacterium GW2011_GWA2_40_9</name>
    <dbReference type="NCBI Taxonomy" id="1618424"/>
    <lineage>
        <taxon>Bacteria</taxon>
        <taxon>Candidatus Daviesiibacteriota</taxon>
    </lineage>
</organism>
<protein>
    <recommendedName>
        <fullName evidence="3">nucleoside-diphosphate kinase</fullName>
        <ecNumber evidence="3">2.7.4.6</ecNumber>
    </recommendedName>
</protein>
<dbReference type="PROSITE" id="PS51374">
    <property type="entry name" value="NDPK_LIKE"/>
    <property type="match status" value="1"/>
</dbReference>
<dbReference type="Proteomes" id="UP000034601">
    <property type="component" value="Unassembled WGS sequence"/>
</dbReference>
<evidence type="ECO:0000313" key="8">
    <source>
        <dbReference type="EMBL" id="KKR83607.1"/>
    </source>
</evidence>
<comment type="caution">
    <text evidence="8">The sequence shown here is derived from an EMBL/GenBank/DDBJ whole genome shotgun (WGS) entry which is preliminary data.</text>
</comment>
<comment type="similarity">
    <text evidence="2 6">Belongs to the NDK family.</text>
</comment>
<accession>A0A0G0X7L5</accession>
<evidence type="ECO:0000256" key="2">
    <source>
        <dbReference type="ARBA" id="ARBA00008142"/>
    </source>
</evidence>
<dbReference type="EC" id="2.7.4.6" evidence="3"/>
<gene>
    <name evidence="8" type="ORF">UU29_C0003G0009</name>
</gene>
<keyword evidence="4" id="KW-0808">Transferase</keyword>
<evidence type="ECO:0000256" key="4">
    <source>
        <dbReference type="ARBA" id="ARBA00022679"/>
    </source>
</evidence>
<evidence type="ECO:0000256" key="1">
    <source>
        <dbReference type="ARBA" id="ARBA00001946"/>
    </source>
</evidence>
<dbReference type="SUPFAM" id="SSF54919">
    <property type="entry name" value="Nucleoside diphosphate kinase, NDK"/>
    <property type="match status" value="1"/>
</dbReference>
<evidence type="ECO:0000313" key="9">
    <source>
        <dbReference type="Proteomes" id="UP000034601"/>
    </source>
</evidence>
<evidence type="ECO:0000259" key="7">
    <source>
        <dbReference type="SMART" id="SM00562"/>
    </source>
</evidence>